<name>A0A1I4P0U5_9GAMM</name>
<dbReference type="PANTHER" id="PTHR36456">
    <property type="entry name" value="UPF0232 PROTEIN SCO3875"/>
    <property type="match status" value="1"/>
</dbReference>
<keyword evidence="2" id="KW-1185">Reference proteome</keyword>
<dbReference type="PANTHER" id="PTHR36456:SF1">
    <property type="entry name" value="UPF0232 PROTEIN SCO3875"/>
    <property type="match status" value="1"/>
</dbReference>
<evidence type="ECO:0000313" key="2">
    <source>
        <dbReference type="Proteomes" id="UP000243629"/>
    </source>
</evidence>
<dbReference type="Proteomes" id="UP000243629">
    <property type="component" value="Unassembled WGS sequence"/>
</dbReference>
<dbReference type="AlphaFoldDB" id="A0A1I4P0U5"/>
<proteinExistence type="predicted"/>
<dbReference type="STRING" id="1720063.SAMN05216217_10238"/>
<accession>A0A1I4P0U5</accession>
<sequence>MAAVRPVDLSVYTALWAGGLFTGSVLRSPMSFTPLDARRPADLLLNGRTLKSLVSQARQLQRLQTLLETRLEPAAREHCRVASLRDGVLRLVVTDSHWATRLRYQQKRLIRDLQAFTEFGTLNKIQCKVQPPLIRKQPPGPVMRHSATAADSLQETAEQISDPQLRAALERLARHHREG</sequence>
<evidence type="ECO:0008006" key="3">
    <source>
        <dbReference type="Google" id="ProtNLM"/>
    </source>
</evidence>
<dbReference type="InterPro" id="IPR007922">
    <property type="entry name" value="DciA-like"/>
</dbReference>
<reference evidence="2" key="1">
    <citation type="submission" date="2016-10" db="EMBL/GenBank/DDBJ databases">
        <authorList>
            <person name="Varghese N."/>
            <person name="Submissions S."/>
        </authorList>
    </citation>
    <scope>NUCLEOTIDE SEQUENCE [LARGE SCALE GENOMIC DNA]</scope>
    <source>
        <strain evidence="2">DSM 24213</strain>
    </source>
</reference>
<dbReference type="Pfam" id="PF05258">
    <property type="entry name" value="DciA"/>
    <property type="match status" value="1"/>
</dbReference>
<protein>
    <recommendedName>
        <fullName evidence="3">DUF721 domain-containing protein</fullName>
    </recommendedName>
</protein>
<gene>
    <name evidence="1" type="ORF">SAMN05216217_10238</name>
</gene>
<organism evidence="1 2">
    <name type="scientific">Halopseudomonas yangmingensis</name>
    <dbReference type="NCBI Taxonomy" id="1720063"/>
    <lineage>
        <taxon>Bacteria</taxon>
        <taxon>Pseudomonadati</taxon>
        <taxon>Pseudomonadota</taxon>
        <taxon>Gammaproteobacteria</taxon>
        <taxon>Pseudomonadales</taxon>
        <taxon>Pseudomonadaceae</taxon>
        <taxon>Halopseudomonas</taxon>
    </lineage>
</organism>
<evidence type="ECO:0000313" key="1">
    <source>
        <dbReference type="EMBL" id="SFM21150.1"/>
    </source>
</evidence>
<dbReference type="EMBL" id="FOUI01000002">
    <property type="protein sequence ID" value="SFM21150.1"/>
    <property type="molecule type" value="Genomic_DNA"/>
</dbReference>